<evidence type="ECO:0000313" key="17">
    <source>
        <dbReference type="Proteomes" id="UP000008139"/>
    </source>
</evidence>
<keyword evidence="7 12" id="KW-0863">Zinc-finger</keyword>
<keyword evidence="6 12" id="KW-0479">Metal-binding</keyword>
<dbReference type="SUPFAM" id="SSF57783">
    <property type="entry name" value="Zinc beta-ribbon"/>
    <property type="match status" value="1"/>
</dbReference>
<dbReference type="PROSITE" id="PS50880">
    <property type="entry name" value="TOPRIM"/>
    <property type="match status" value="1"/>
</dbReference>
<keyword evidence="10 12" id="KW-0238">DNA-binding</keyword>
<gene>
    <name evidence="12" type="primary">dnaG</name>
    <name evidence="16" type="ordered locus">Hipma_0496</name>
</gene>
<dbReference type="NCBIfam" id="TIGR01391">
    <property type="entry name" value="dnaG"/>
    <property type="match status" value="1"/>
</dbReference>
<dbReference type="InterPro" id="IPR030846">
    <property type="entry name" value="DnaG_bac"/>
</dbReference>
<reference evidence="16 17" key="1">
    <citation type="journal article" date="2011" name="Stand. Genomic Sci.">
        <title>Complete genome sequence of the thermophilic sulfur-reducer Hippea maritima type strain (MH(2)).</title>
        <authorList>
            <person name="Huntemann M."/>
            <person name="Lu M."/>
            <person name="Nolan M."/>
            <person name="Lapidus A."/>
            <person name="Lucas S."/>
            <person name="Hammon N."/>
            <person name="Deshpande S."/>
            <person name="Cheng J.F."/>
            <person name="Tapia R."/>
            <person name="Han C."/>
            <person name="Goodwin L."/>
            <person name="Pitluck S."/>
            <person name="Liolios K."/>
            <person name="Pagani I."/>
            <person name="Ivanova N."/>
            <person name="Ovchinikova G."/>
            <person name="Pati A."/>
            <person name="Chen A."/>
            <person name="Palaniappan K."/>
            <person name="Land M."/>
            <person name="Hauser L."/>
            <person name="Jeffries C.D."/>
            <person name="Detter J.C."/>
            <person name="Brambilla E.M."/>
            <person name="Rohde M."/>
            <person name="Spring S."/>
            <person name="Goker M."/>
            <person name="Woyke T."/>
            <person name="Bristow J."/>
            <person name="Eisen J.A."/>
            <person name="Markowitz V."/>
            <person name="Hugenholtz P."/>
            <person name="Kyrpides N.C."/>
            <person name="Klenk H.P."/>
            <person name="Mavromatis K."/>
        </authorList>
    </citation>
    <scope>NUCLEOTIDE SEQUENCE [LARGE SCALE GENOMIC DNA]</scope>
    <source>
        <strain evidence="17">ATCC 700847 / DSM 10411 / MH2</strain>
    </source>
</reference>
<dbReference type="eggNOG" id="COG0358">
    <property type="taxonomic scope" value="Bacteria"/>
</dbReference>
<dbReference type="InterPro" id="IPR050219">
    <property type="entry name" value="DnaG_primase"/>
</dbReference>
<comment type="similarity">
    <text evidence="12 13">Belongs to the DnaG primase family.</text>
</comment>
<dbReference type="CDD" id="cd03364">
    <property type="entry name" value="TOPRIM_DnaG_primases"/>
    <property type="match status" value="1"/>
</dbReference>
<dbReference type="SMART" id="SM00493">
    <property type="entry name" value="TOPRIM"/>
    <property type="match status" value="1"/>
</dbReference>
<dbReference type="InterPro" id="IPR019475">
    <property type="entry name" value="DNA_primase_DnaB-bd"/>
</dbReference>
<dbReference type="GO" id="GO:0008270">
    <property type="term" value="F:zinc ion binding"/>
    <property type="evidence" value="ECO:0007669"/>
    <property type="project" value="UniProtKB-UniRule"/>
</dbReference>
<feature type="domain" description="Toprim" evidence="15">
    <location>
        <begin position="244"/>
        <end position="330"/>
    </location>
</feature>
<keyword evidence="17" id="KW-1185">Reference proteome</keyword>
<keyword evidence="4 12" id="KW-0548">Nucleotidyltransferase</keyword>
<keyword evidence="2 12" id="KW-0639">Primosome</keyword>
<dbReference type="FunCoup" id="F2LUE1">
    <property type="interactions" value="241"/>
</dbReference>
<dbReference type="STRING" id="760142.Hipma_0496"/>
<dbReference type="FunFam" id="3.90.580.10:FF:000001">
    <property type="entry name" value="DNA primase"/>
    <property type="match status" value="1"/>
</dbReference>
<keyword evidence="5 12" id="KW-0235">DNA replication</keyword>
<dbReference type="PANTHER" id="PTHR30313">
    <property type="entry name" value="DNA PRIMASE"/>
    <property type="match status" value="1"/>
</dbReference>
<dbReference type="Proteomes" id="UP000008139">
    <property type="component" value="Chromosome"/>
</dbReference>
<dbReference type="Pfam" id="PF01807">
    <property type="entry name" value="Zn_ribbon_DnaG"/>
    <property type="match status" value="1"/>
</dbReference>
<keyword evidence="1 12" id="KW-0240">DNA-directed RNA polymerase</keyword>
<dbReference type="GO" id="GO:0003677">
    <property type="term" value="F:DNA binding"/>
    <property type="evidence" value="ECO:0007669"/>
    <property type="project" value="UniProtKB-KW"/>
</dbReference>
<comment type="catalytic activity">
    <reaction evidence="12">
        <text>ssDNA + n NTP = ssDNA/pppN(pN)n-1 hybrid + (n-1) diphosphate.</text>
        <dbReference type="EC" id="2.7.7.101"/>
    </reaction>
</comment>
<comment type="domain">
    <text evidence="12">Contains an N-terminal zinc-binding domain, a central core domain that contains the primase activity, and a C-terminal DnaB-binding domain.</text>
</comment>
<comment type="function">
    <text evidence="12 13">RNA polymerase that catalyzes the synthesis of short RNA molecules used as primers for DNA polymerase during DNA replication.</text>
</comment>
<evidence type="ECO:0000256" key="5">
    <source>
        <dbReference type="ARBA" id="ARBA00022705"/>
    </source>
</evidence>
<evidence type="ECO:0000256" key="12">
    <source>
        <dbReference type="HAMAP-Rule" id="MF_00974"/>
    </source>
</evidence>
<dbReference type="Pfam" id="PF08275">
    <property type="entry name" value="DNAG_N"/>
    <property type="match status" value="1"/>
</dbReference>
<dbReference type="EMBL" id="CP002606">
    <property type="protein sequence ID" value="AEA33467.1"/>
    <property type="molecule type" value="Genomic_DNA"/>
</dbReference>
<dbReference type="PANTHER" id="PTHR30313:SF2">
    <property type="entry name" value="DNA PRIMASE"/>
    <property type="match status" value="1"/>
</dbReference>
<dbReference type="Gene3D" id="3.40.1360.10">
    <property type="match status" value="1"/>
</dbReference>
<proteinExistence type="inferred from homology"/>
<evidence type="ECO:0000256" key="1">
    <source>
        <dbReference type="ARBA" id="ARBA00022478"/>
    </source>
</evidence>
<organism evidence="16 17">
    <name type="scientific">Hippea maritima (strain ATCC 700847 / DSM 10411 / MH2)</name>
    <dbReference type="NCBI Taxonomy" id="760142"/>
    <lineage>
        <taxon>Bacteria</taxon>
        <taxon>Pseudomonadati</taxon>
        <taxon>Campylobacterota</taxon>
        <taxon>Desulfurellia</taxon>
        <taxon>Desulfurellales</taxon>
        <taxon>Hippeaceae</taxon>
        <taxon>Hippea</taxon>
    </lineage>
</organism>
<evidence type="ECO:0000256" key="7">
    <source>
        <dbReference type="ARBA" id="ARBA00022771"/>
    </source>
</evidence>
<dbReference type="GO" id="GO:1990077">
    <property type="term" value="C:primosome complex"/>
    <property type="evidence" value="ECO:0007669"/>
    <property type="project" value="UniProtKB-KW"/>
</dbReference>
<evidence type="ECO:0000256" key="14">
    <source>
        <dbReference type="PIRSR" id="PIRSR002811-1"/>
    </source>
</evidence>
<dbReference type="InterPro" id="IPR036977">
    <property type="entry name" value="DNA_primase_Znf_CHC2"/>
</dbReference>
<keyword evidence="3 12" id="KW-0808">Transferase</keyword>
<dbReference type="GO" id="GO:0000428">
    <property type="term" value="C:DNA-directed RNA polymerase complex"/>
    <property type="evidence" value="ECO:0007669"/>
    <property type="project" value="UniProtKB-KW"/>
</dbReference>
<name>F2LUE1_HIPMA</name>
<dbReference type="InterPro" id="IPR002694">
    <property type="entry name" value="Znf_CHC2"/>
</dbReference>
<dbReference type="EC" id="2.7.7.101" evidence="12"/>
<dbReference type="InterPro" id="IPR006295">
    <property type="entry name" value="DNA_primase_DnaG"/>
</dbReference>
<reference evidence="17" key="2">
    <citation type="submission" date="2011-03" db="EMBL/GenBank/DDBJ databases">
        <title>The complete genome of Hippea maritima DSM 10411.</title>
        <authorList>
            <consortium name="US DOE Joint Genome Institute (JGI-PGF)"/>
            <person name="Lucas S."/>
            <person name="Copeland A."/>
            <person name="Lapidus A."/>
            <person name="Bruce D."/>
            <person name="Goodwin L."/>
            <person name="Pitluck S."/>
            <person name="Peters L."/>
            <person name="Kyrpides N."/>
            <person name="Mavromatis K."/>
            <person name="Pagani I."/>
            <person name="Ivanova N."/>
            <person name="Mikhailova N."/>
            <person name="Lu M."/>
            <person name="Detter J.C."/>
            <person name="Tapia R."/>
            <person name="Han C."/>
            <person name="Land M."/>
            <person name="Hauser L."/>
            <person name="Markowitz V."/>
            <person name="Cheng J.-F."/>
            <person name="Hugenholtz P."/>
            <person name="Woyke T."/>
            <person name="Wu D."/>
            <person name="Spring S."/>
            <person name="Schroeder M."/>
            <person name="Brambilla E."/>
            <person name="Klenk H.-P."/>
            <person name="Eisen J.A."/>
        </authorList>
    </citation>
    <scope>NUCLEOTIDE SEQUENCE [LARGE SCALE GENOMIC DNA]</scope>
    <source>
        <strain evidence="17">ATCC 700847 / DSM 10411 / MH2</strain>
    </source>
</reference>
<evidence type="ECO:0000256" key="6">
    <source>
        <dbReference type="ARBA" id="ARBA00022723"/>
    </source>
</evidence>
<dbReference type="Pfam" id="PF10410">
    <property type="entry name" value="DnaB_bind"/>
    <property type="match status" value="1"/>
</dbReference>
<accession>F2LUE1</accession>
<keyword evidence="8 12" id="KW-0862">Zinc</keyword>
<keyword evidence="11 12" id="KW-0804">Transcription</keyword>
<dbReference type="InterPro" id="IPR013264">
    <property type="entry name" value="DNAG_N"/>
</dbReference>
<dbReference type="GO" id="GO:0005737">
    <property type="term" value="C:cytoplasm"/>
    <property type="evidence" value="ECO:0007669"/>
    <property type="project" value="TreeGrafter"/>
</dbReference>
<dbReference type="PIRSF" id="PIRSF002811">
    <property type="entry name" value="DnaG"/>
    <property type="match status" value="1"/>
</dbReference>
<comment type="cofactor">
    <cofactor evidence="12 13 14">
        <name>Zn(2+)</name>
        <dbReference type="ChEBI" id="CHEBI:29105"/>
    </cofactor>
    <text evidence="12 13 14">Binds 1 zinc ion per monomer.</text>
</comment>
<evidence type="ECO:0000256" key="9">
    <source>
        <dbReference type="ARBA" id="ARBA00022842"/>
    </source>
</evidence>
<evidence type="ECO:0000256" key="4">
    <source>
        <dbReference type="ARBA" id="ARBA00022695"/>
    </source>
</evidence>
<dbReference type="AlphaFoldDB" id="F2LUE1"/>
<dbReference type="GO" id="GO:0006269">
    <property type="term" value="P:DNA replication, synthesis of primer"/>
    <property type="evidence" value="ECO:0007669"/>
    <property type="project" value="UniProtKB-UniRule"/>
</dbReference>
<dbReference type="HOGENOM" id="CLU_013501_3_2_7"/>
<dbReference type="GO" id="GO:0003899">
    <property type="term" value="F:DNA-directed RNA polymerase activity"/>
    <property type="evidence" value="ECO:0007669"/>
    <property type="project" value="UniProtKB-UniRule"/>
</dbReference>
<feature type="zinc finger region" description="CHC2-type" evidence="12 14">
    <location>
        <begin position="35"/>
        <end position="59"/>
    </location>
</feature>
<dbReference type="InterPro" id="IPR034151">
    <property type="entry name" value="TOPRIM_DnaG_bac"/>
</dbReference>
<dbReference type="OrthoDB" id="9803773at2"/>
<evidence type="ECO:0000256" key="11">
    <source>
        <dbReference type="ARBA" id="ARBA00023163"/>
    </source>
</evidence>
<dbReference type="KEGG" id="hmr:Hipma_0496"/>
<evidence type="ECO:0000256" key="8">
    <source>
        <dbReference type="ARBA" id="ARBA00022833"/>
    </source>
</evidence>
<comment type="subunit">
    <text evidence="12">Monomer. Interacts with DnaB.</text>
</comment>
<dbReference type="Gene3D" id="3.90.580.10">
    <property type="entry name" value="Zinc finger, CHC2-type domain"/>
    <property type="match status" value="1"/>
</dbReference>
<dbReference type="SUPFAM" id="SSF56731">
    <property type="entry name" value="DNA primase core"/>
    <property type="match status" value="1"/>
</dbReference>
<evidence type="ECO:0000256" key="2">
    <source>
        <dbReference type="ARBA" id="ARBA00022515"/>
    </source>
</evidence>
<sequence>MKDIVEEIKKRVDIVDFISGYVSLKKRGSNYFGLCPFHHEKTPSFSVNPKGGFYHCFGCGESGDVITFLMKIENLDFKEAIRELAKRYNIPIHIKERSKNDALFEIHSIAEKYFFEKLKLNKTALDYLKNRQINDDAIELFKIGFAPESSELEKILKKEGFKEKELINSGIFIQGSRGVFNRFSNRIIFPIKNEHGQTIAFGGRILNDDKTKAKYLNSPETPIFSKQKVLFGLNLAKDEIRKTKEVIVTEGYMDCLRLQISGIKNSTATLGTALSRFHINILKRMADKIYMNYDADDAGFRAILRSAPTILSSEMKPFVVILDKGEDPDSFIRNNSKEAYIKKLSSAKDYFSYIIDFIKNKYDIEHPSEKMRAIEELKPIILSVQEPILKAAYTSKASRVFNVSEDAFLAKTASFEFLSSITKQEALLSIILRDIELMAWIEDLDDFKDEFEGLQKELYLNAVRFYLSGEEFSIEAFEKNLSDSQKKLFYKLISLPQTDINERYQRRKVLLYLLAQFKLDKLKKQLRIIQQKIQENPKSEFFEEYNKTFSEIKEVLSAWQDS</sequence>
<evidence type="ECO:0000256" key="13">
    <source>
        <dbReference type="PIRNR" id="PIRNR002811"/>
    </source>
</evidence>
<dbReference type="InterPro" id="IPR006171">
    <property type="entry name" value="TOPRIM_dom"/>
</dbReference>
<dbReference type="SMART" id="SM00400">
    <property type="entry name" value="ZnF_CHCC"/>
    <property type="match status" value="1"/>
</dbReference>
<evidence type="ECO:0000256" key="10">
    <source>
        <dbReference type="ARBA" id="ARBA00023125"/>
    </source>
</evidence>
<evidence type="ECO:0000256" key="3">
    <source>
        <dbReference type="ARBA" id="ARBA00022679"/>
    </source>
</evidence>
<dbReference type="InParanoid" id="F2LUE1"/>
<evidence type="ECO:0000313" key="16">
    <source>
        <dbReference type="EMBL" id="AEA33467.1"/>
    </source>
</evidence>
<dbReference type="Pfam" id="PF13155">
    <property type="entry name" value="Toprim_2"/>
    <property type="match status" value="1"/>
</dbReference>
<protein>
    <recommendedName>
        <fullName evidence="12 13">DNA primase</fullName>
        <ecNumber evidence="12">2.7.7.101</ecNumber>
    </recommendedName>
</protein>
<dbReference type="InterPro" id="IPR037068">
    <property type="entry name" value="DNA_primase_core_N_sf"/>
</dbReference>
<dbReference type="RefSeq" id="WP_013681508.1">
    <property type="nucleotide sequence ID" value="NC_015318.1"/>
</dbReference>
<keyword evidence="9" id="KW-0460">Magnesium</keyword>
<dbReference type="HAMAP" id="MF_00974">
    <property type="entry name" value="DNA_primase_DnaG"/>
    <property type="match status" value="1"/>
</dbReference>
<evidence type="ECO:0000259" key="15">
    <source>
        <dbReference type="PROSITE" id="PS50880"/>
    </source>
</evidence>
<dbReference type="Gene3D" id="3.90.980.10">
    <property type="entry name" value="DNA primase, catalytic core, N-terminal domain"/>
    <property type="match status" value="1"/>
</dbReference>